<protein>
    <submittedName>
        <fullName evidence="2">GLI family zinc finger 3</fullName>
    </submittedName>
</protein>
<gene>
    <name evidence="2" type="primary">GLI3</name>
</gene>
<reference evidence="2" key="1">
    <citation type="submission" date="2020-11" db="EMBL/GenBank/DDBJ databases">
        <title>Gallus gallus (Chicken) genome, bGalGal1, GRCg7b, maternal haplotype autosomes + Z &amp; W.</title>
        <authorList>
            <person name="Warren W."/>
            <person name="Formenti G."/>
            <person name="Fedrigo O."/>
            <person name="Haase B."/>
            <person name="Mountcastle J."/>
            <person name="Balacco J."/>
            <person name="Tracey A."/>
            <person name="Schneider V."/>
            <person name="Okimoto R."/>
            <person name="Cheng H."/>
            <person name="Hawken R."/>
            <person name="Howe K."/>
            <person name="Jarvis E.D."/>
        </authorList>
    </citation>
    <scope>NUCLEOTIDE SEQUENCE [LARGE SCALE GENOMIC DNA]</scope>
    <source>
        <strain evidence="2">Broiler</strain>
    </source>
</reference>
<dbReference type="Proteomes" id="UP000000539">
    <property type="component" value="Chromosome 2"/>
</dbReference>
<reference evidence="2" key="3">
    <citation type="submission" date="2025-09" db="UniProtKB">
        <authorList>
            <consortium name="Ensembl"/>
        </authorList>
    </citation>
    <scope>IDENTIFICATION</scope>
    <source>
        <strain evidence="2">broiler</strain>
    </source>
</reference>
<dbReference type="Ensembl" id="ENSGALT00010018754.1">
    <property type="protein sequence ID" value="ENSGALP00010010304.1"/>
    <property type="gene ID" value="ENSGALG00010007884.1"/>
</dbReference>
<name>A0A8V0XUE1_CHICK</name>
<evidence type="ECO:0000256" key="1">
    <source>
        <dbReference type="SAM" id="MobiDB-lite"/>
    </source>
</evidence>
<sequence length="106" mass="11928">MQPQGGQGLSKISEEPSTSSEERASLIKKEIHGSISHLPEPSVPYRGTLFTMDPRNGYMDPHYRGHLSIFMARKEKENLSQLCVKRMSAPGAAVIRNNLNVLHFYM</sequence>
<dbReference type="AlphaFoldDB" id="A0A8V0XUE1"/>
<evidence type="ECO:0000313" key="2">
    <source>
        <dbReference type="Ensembl" id="ENSGALP00010010304.1"/>
    </source>
</evidence>
<dbReference type="GeneTree" id="ENSGT00940000155925"/>
<dbReference type="OrthoDB" id="3214149at2759"/>
<reference evidence="2" key="2">
    <citation type="submission" date="2025-08" db="UniProtKB">
        <authorList>
            <consortium name="Ensembl"/>
        </authorList>
    </citation>
    <scope>IDENTIFICATION</scope>
    <source>
        <strain evidence="2">broiler</strain>
    </source>
</reference>
<evidence type="ECO:0000313" key="3">
    <source>
        <dbReference type="Proteomes" id="UP000000539"/>
    </source>
</evidence>
<organism evidence="2 3">
    <name type="scientific">Gallus gallus</name>
    <name type="common">Chicken</name>
    <dbReference type="NCBI Taxonomy" id="9031"/>
    <lineage>
        <taxon>Eukaryota</taxon>
        <taxon>Metazoa</taxon>
        <taxon>Chordata</taxon>
        <taxon>Craniata</taxon>
        <taxon>Vertebrata</taxon>
        <taxon>Euteleostomi</taxon>
        <taxon>Archelosauria</taxon>
        <taxon>Archosauria</taxon>
        <taxon>Dinosauria</taxon>
        <taxon>Saurischia</taxon>
        <taxon>Theropoda</taxon>
        <taxon>Coelurosauria</taxon>
        <taxon>Aves</taxon>
        <taxon>Neognathae</taxon>
        <taxon>Galloanserae</taxon>
        <taxon>Galliformes</taxon>
        <taxon>Phasianidae</taxon>
        <taxon>Phasianinae</taxon>
        <taxon>Gallus</taxon>
    </lineage>
</organism>
<feature type="region of interest" description="Disordered" evidence="1">
    <location>
        <begin position="1"/>
        <end position="24"/>
    </location>
</feature>
<keyword evidence="3" id="KW-1185">Reference proteome</keyword>
<accession>A0A8V0XUE1</accession>
<proteinExistence type="predicted"/>